<sequence>MLTKLLLFIHTNYSLSHSENSRNVIAWTNLMKGYVQNSMPIHAVHLFQEMLHSECYPSIYTLAIAINACTSLHSLKLGEQLHAYIIKYNVDFDTSIGNALCSLYSKCGGRLEFGLKAFRRIKEKDVISWTAAISACGENGEAMKGLRVFVEMLLDEVWVEPNEYTLTTVLSQCCEVKCLELGVQVHSLCTKLGYESNLRVQNSLLYLYIKCGCIGEAQRVFKGMDAVNLITWNAMIAGFAQMMELSKDNLSAYRIGSEALKLFSELNQSGMKPDSFTLSSVLSVCSRMMALEQGEQIHARMIKTGLVSDDVVGSSLVNMYNKCGSIERASKAFLEMSIRTMILWTSMINGFAQHGWSKQALNLFEDMKLVGVRPNQVTFVGILSACGNAGMTIEAFNYFKIMQKEYKIKPLMDHYARLVDMLVRLGRLEEAFNLIKKMDYEASEFIWSNLLAGCLSQGNLELGCHAAEKLLSLKPKDVETYGLLLNTYASAGTFNEVSKVKNIMKEEKVEKLKDWSWISIKDRVYSFETNDKAHIESSLVNKSLEDLLVKAKNLGYEMLESVEICDKEEDEKTSSPSIYHSEKLAITFGLENLPNSSPIRVVKNTLMCRDCHNFMKYISTLTSREIIVKDSKRLHKFVNGQCSCGNVGGFL</sequence>
<comment type="caution">
    <text evidence="1">The sequence shown here is derived from an EMBL/GenBank/DDBJ whole genome shotgun (WGS) entry which is preliminary data.</text>
</comment>
<dbReference type="EMBL" id="CASHSV030000206">
    <property type="protein sequence ID" value="CAJ2652254.1"/>
    <property type="molecule type" value="Genomic_DNA"/>
</dbReference>
<proteinExistence type="predicted"/>
<evidence type="ECO:0000313" key="1">
    <source>
        <dbReference type="EMBL" id="CAJ2652254.1"/>
    </source>
</evidence>
<gene>
    <name evidence="1" type="ORF">MILVUS5_LOCUS19760</name>
</gene>
<organism evidence="1 2">
    <name type="scientific">Trifolium pratense</name>
    <name type="common">Red clover</name>
    <dbReference type="NCBI Taxonomy" id="57577"/>
    <lineage>
        <taxon>Eukaryota</taxon>
        <taxon>Viridiplantae</taxon>
        <taxon>Streptophyta</taxon>
        <taxon>Embryophyta</taxon>
        <taxon>Tracheophyta</taxon>
        <taxon>Spermatophyta</taxon>
        <taxon>Magnoliopsida</taxon>
        <taxon>eudicotyledons</taxon>
        <taxon>Gunneridae</taxon>
        <taxon>Pentapetalae</taxon>
        <taxon>rosids</taxon>
        <taxon>fabids</taxon>
        <taxon>Fabales</taxon>
        <taxon>Fabaceae</taxon>
        <taxon>Papilionoideae</taxon>
        <taxon>50 kb inversion clade</taxon>
        <taxon>NPAAA clade</taxon>
        <taxon>Hologalegina</taxon>
        <taxon>IRL clade</taxon>
        <taxon>Trifolieae</taxon>
        <taxon>Trifolium</taxon>
    </lineage>
</organism>
<keyword evidence="2" id="KW-1185">Reference proteome</keyword>
<accession>A0ACB0K7N4</accession>
<evidence type="ECO:0000313" key="2">
    <source>
        <dbReference type="Proteomes" id="UP001177021"/>
    </source>
</evidence>
<protein>
    <submittedName>
        <fullName evidence="1">Uncharacterized protein</fullName>
    </submittedName>
</protein>
<name>A0ACB0K7N4_TRIPR</name>
<dbReference type="Proteomes" id="UP001177021">
    <property type="component" value="Unassembled WGS sequence"/>
</dbReference>
<reference evidence="1" key="1">
    <citation type="submission" date="2023-10" db="EMBL/GenBank/DDBJ databases">
        <authorList>
            <person name="Rodriguez Cubillos JULIANA M."/>
            <person name="De Vega J."/>
        </authorList>
    </citation>
    <scope>NUCLEOTIDE SEQUENCE</scope>
</reference>